<proteinExistence type="inferred from homology"/>
<organism evidence="3 4">
    <name type="scientific">Tegillarca granosa</name>
    <name type="common">Malaysian cockle</name>
    <name type="synonym">Anadara granosa</name>
    <dbReference type="NCBI Taxonomy" id="220873"/>
    <lineage>
        <taxon>Eukaryota</taxon>
        <taxon>Metazoa</taxon>
        <taxon>Spiralia</taxon>
        <taxon>Lophotrochozoa</taxon>
        <taxon>Mollusca</taxon>
        <taxon>Bivalvia</taxon>
        <taxon>Autobranchia</taxon>
        <taxon>Pteriomorphia</taxon>
        <taxon>Arcoida</taxon>
        <taxon>Arcoidea</taxon>
        <taxon>Arcidae</taxon>
        <taxon>Tegillarca</taxon>
    </lineage>
</organism>
<dbReference type="Proteomes" id="UP001217089">
    <property type="component" value="Unassembled WGS sequence"/>
</dbReference>
<comment type="similarity">
    <text evidence="1">Belongs to the IUNH family.</text>
</comment>
<dbReference type="PANTHER" id="PTHR46190:SF1">
    <property type="entry name" value="SI:CH211-201H21.5"/>
    <property type="match status" value="1"/>
</dbReference>
<accession>A0ABQ9E5D8</accession>
<dbReference type="EMBL" id="JARBDR010000919">
    <property type="protein sequence ID" value="KAJ8300335.1"/>
    <property type="molecule type" value="Genomic_DNA"/>
</dbReference>
<feature type="domain" description="Inosine/uridine-preferring nucleoside hydrolase" evidence="2">
    <location>
        <begin position="11"/>
        <end position="324"/>
    </location>
</feature>
<dbReference type="Pfam" id="PF01156">
    <property type="entry name" value="IU_nuc_hydro"/>
    <property type="match status" value="1"/>
</dbReference>
<keyword evidence="4" id="KW-1185">Reference proteome</keyword>
<evidence type="ECO:0000313" key="3">
    <source>
        <dbReference type="EMBL" id="KAJ8300335.1"/>
    </source>
</evidence>
<dbReference type="Gene3D" id="3.90.245.10">
    <property type="entry name" value="Ribonucleoside hydrolase-like"/>
    <property type="match status" value="1"/>
</dbReference>
<reference evidence="3 4" key="1">
    <citation type="submission" date="2022-12" db="EMBL/GenBank/DDBJ databases">
        <title>Chromosome-level genome of Tegillarca granosa.</title>
        <authorList>
            <person name="Kim J."/>
        </authorList>
    </citation>
    <scope>NUCLEOTIDE SEQUENCE [LARGE SCALE GENOMIC DNA]</scope>
    <source>
        <strain evidence="3">Teg-2019</strain>
        <tissue evidence="3">Adductor muscle</tissue>
    </source>
</reference>
<evidence type="ECO:0000256" key="1">
    <source>
        <dbReference type="ARBA" id="ARBA00009176"/>
    </source>
</evidence>
<evidence type="ECO:0000313" key="4">
    <source>
        <dbReference type="Proteomes" id="UP001217089"/>
    </source>
</evidence>
<sequence>MTETNQKRLFVIDTDAGIDDAQAIFMALAANDVTVLAITTVQGNTSSDQVAKNVLRVLKVANRLDIPVYKGCDRTILGRKSVDSGYHGSDGFGDCLDDEPPSEEIIKKEHALDVLIKLSCDYKDEITLVCLGPLSNIAAVLQRDPSFGKILHDMSQSDYQLVISRLRYNILIIHNFGWNHMSSEYNFHCDPEAASAVLENLKTPITLVGWELCEDNGFPWSWYEDFRKINSEKIKFVTRLENFAIQKHYLPRLEKGLAMNYEFADQILVACVINPSVVRESRIVYAAVETAGEITRGQVVIDWKNQLSKKQNVKIITKIDRDGVADILIRSLCN</sequence>
<evidence type="ECO:0000259" key="2">
    <source>
        <dbReference type="Pfam" id="PF01156"/>
    </source>
</evidence>
<dbReference type="SUPFAM" id="SSF53590">
    <property type="entry name" value="Nucleoside hydrolase"/>
    <property type="match status" value="1"/>
</dbReference>
<dbReference type="InterPro" id="IPR052775">
    <property type="entry name" value="IUN_hydrolase"/>
</dbReference>
<comment type="caution">
    <text evidence="3">The sequence shown here is derived from an EMBL/GenBank/DDBJ whole genome shotgun (WGS) entry which is preliminary data.</text>
</comment>
<dbReference type="PANTHER" id="PTHR46190">
    <property type="entry name" value="SI:CH211-201H21.5-RELATED"/>
    <property type="match status" value="1"/>
</dbReference>
<name>A0ABQ9E5D8_TEGGR</name>
<protein>
    <recommendedName>
        <fullName evidence="2">Inosine/uridine-preferring nucleoside hydrolase domain-containing protein</fullName>
    </recommendedName>
</protein>
<dbReference type="InterPro" id="IPR036452">
    <property type="entry name" value="Ribo_hydro-like"/>
</dbReference>
<gene>
    <name evidence="3" type="ORF">KUTeg_021854</name>
</gene>
<dbReference type="InterPro" id="IPR001910">
    <property type="entry name" value="Inosine/uridine_hydrolase_dom"/>
</dbReference>